<protein>
    <submittedName>
        <fullName evidence="1">Uncharacterized protein</fullName>
    </submittedName>
</protein>
<dbReference type="HOGENOM" id="CLU_2540353_0_0_11"/>
<dbReference type="AlphaFoldDB" id="Q0SAY1"/>
<organism evidence="1 2">
    <name type="scientific">Rhodococcus jostii (strain RHA1)</name>
    <dbReference type="NCBI Taxonomy" id="101510"/>
    <lineage>
        <taxon>Bacteria</taxon>
        <taxon>Bacillati</taxon>
        <taxon>Actinomycetota</taxon>
        <taxon>Actinomycetes</taxon>
        <taxon>Mycobacteriales</taxon>
        <taxon>Nocardiaceae</taxon>
        <taxon>Rhodococcus</taxon>
    </lineage>
</organism>
<reference evidence="2" key="1">
    <citation type="journal article" date="2006" name="Proc. Natl. Acad. Sci. U.S.A.">
        <title>The complete genome of Rhodococcus sp. RHA1 provides insights into a catabolic powerhouse.</title>
        <authorList>
            <person name="McLeod M.P."/>
            <person name="Warren R.L."/>
            <person name="Hsiao W.W.L."/>
            <person name="Araki N."/>
            <person name="Myhre M."/>
            <person name="Fernandes C."/>
            <person name="Miyazawa D."/>
            <person name="Wong W."/>
            <person name="Lillquist A.L."/>
            <person name="Wang D."/>
            <person name="Dosanjh M."/>
            <person name="Hara H."/>
            <person name="Petrescu A."/>
            <person name="Morin R.D."/>
            <person name="Yang G."/>
            <person name="Stott J.M."/>
            <person name="Schein J.E."/>
            <person name="Shin H."/>
            <person name="Smailus D."/>
            <person name="Siddiqui A.S."/>
            <person name="Marra M.A."/>
            <person name="Jones S.J.M."/>
            <person name="Holt R."/>
            <person name="Brinkman F.S.L."/>
            <person name="Miyauchi K."/>
            <person name="Fukuda M."/>
            <person name="Davies J.E."/>
            <person name="Mohn W.W."/>
            <person name="Eltis L.D."/>
        </authorList>
    </citation>
    <scope>NUCLEOTIDE SEQUENCE [LARGE SCALE GENOMIC DNA]</scope>
    <source>
        <strain evidence="2">RHA1</strain>
    </source>
</reference>
<evidence type="ECO:0000313" key="1">
    <source>
        <dbReference type="EMBL" id="ABG95305.1"/>
    </source>
</evidence>
<accession>Q0SAY1</accession>
<proteinExistence type="predicted"/>
<dbReference type="EMBL" id="CP000431">
    <property type="protein sequence ID" value="ABG95305.1"/>
    <property type="molecule type" value="Genomic_DNA"/>
</dbReference>
<sequence>MLYVQPKAKRALPGPIRVLLLRRALLVLVKNSTFLRNCGGHTSSGDSSKSTNSREGVDSLFGRKLINNRHTAPVVDTYRVVCE</sequence>
<gene>
    <name evidence="1" type="ordered locus">RHA1_ro03502</name>
</gene>
<name>Q0SAY1_RHOJR</name>
<dbReference type="KEGG" id="rha:RHA1_ro03502"/>
<evidence type="ECO:0000313" key="2">
    <source>
        <dbReference type="Proteomes" id="UP000008710"/>
    </source>
</evidence>
<dbReference type="Proteomes" id="UP000008710">
    <property type="component" value="Chromosome"/>
</dbReference>